<proteinExistence type="predicted"/>
<dbReference type="GO" id="GO:0009055">
    <property type="term" value="F:electron transfer activity"/>
    <property type="evidence" value="ECO:0007669"/>
    <property type="project" value="InterPro"/>
</dbReference>
<evidence type="ECO:0000313" key="2">
    <source>
        <dbReference type="EMBL" id="TGD56728.1"/>
    </source>
</evidence>
<dbReference type="RefSeq" id="WP_135527501.1">
    <property type="nucleotide sequence ID" value="NZ_SRLH01000009.1"/>
</dbReference>
<evidence type="ECO:0000256" key="1">
    <source>
        <dbReference type="SAM" id="SignalP"/>
    </source>
</evidence>
<dbReference type="Proteomes" id="UP000297407">
    <property type="component" value="Unassembled WGS sequence"/>
</dbReference>
<dbReference type="PROSITE" id="PS51257">
    <property type="entry name" value="PROKAR_LIPOPROTEIN"/>
    <property type="match status" value="1"/>
</dbReference>
<dbReference type="InterPro" id="IPR036909">
    <property type="entry name" value="Cyt_c-like_dom_sf"/>
</dbReference>
<organism evidence="2 3">
    <name type="scientific">Flavobacterium humi</name>
    <dbReference type="NCBI Taxonomy" id="2562683"/>
    <lineage>
        <taxon>Bacteria</taxon>
        <taxon>Pseudomonadati</taxon>
        <taxon>Bacteroidota</taxon>
        <taxon>Flavobacteriia</taxon>
        <taxon>Flavobacteriales</taxon>
        <taxon>Flavobacteriaceae</taxon>
        <taxon>Flavobacterium</taxon>
    </lineage>
</organism>
<dbReference type="OrthoDB" id="9786191at2"/>
<feature type="signal peptide" evidence="1">
    <location>
        <begin position="1"/>
        <end position="21"/>
    </location>
</feature>
<gene>
    <name evidence="2" type="ORF">E4635_14900</name>
</gene>
<keyword evidence="3" id="KW-1185">Reference proteome</keyword>
<dbReference type="EMBL" id="SRLH01000009">
    <property type="protein sequence ID" value="TGD56728.1"/>
    <property type="molecule type" value="Genomic_DNA"/>
</dbReference>
<evidence type="ECO:0000313" key="3">
    <source>
        <dbReference type="Proteomes" id="UP000297407"/>
    </source>
</evidence>
<sequence length="119" mass="12927">MKGNISMLAFAFLLIASSCTSDSEADLVVPAPLLVKYTTDVRPIIQGNCIPCHTDPPVNGAPMKLTTYDDVKYAVNNRGLLDRISRPQGAPGMMPNGGTRLPQTKIDIIKKWKDDGLLE</sequence>
<evidence type="ECO:0008006" key="4">
    <source>
        <dbReference type="Google" id="ProtNLM"/>
    </source>
</evidence>
<dbReference type="SUPFAM" id="SSF46626">
    <property type="entry name" value="Cytochrome c"/>
    <property type="match status" value="1"/>
</dbReference>
<name>A0A4Z0L3B9_9FLAO</name>
<accession>A0A4Z0L3B9</accession>
<reference evidence="2 3" key="1">
    <citation type="submission" date="2019-04" db="EMBL/GenBank/DDBJ databases">
        <title>Flavobacterium sp. strain DS2-A Genome sequencing and assembly.</title>
        <authorList>
            <person name="Kim I."/>
        </authorList>
    </citation>
    <scope>NUCLEOTIDE SEQUENCE [LARGE SCALE GENOMIC DNA]</scope>
    <source>
        <strain evidence="2 3">DS2-A</strain>
    </source>
</reference>
<dbReference type="AlphaFoldDB" id="A0A4Z0L3B9"/>
<protein>
    <recommendedName>
        <fullName evidence="4">Cytochrome c domain-containing protein</fullName>
    </recommendedName>
</protein>
<comment type="caution">
    <text evidence="2">The sequence shown here is derived from an EMBL/GenBank/DDBJ whole genome shotgun (WGS) entry which is preliminary data.</text>
</comment>
<feature type="chain" id="PRO_5021240506" description="Cytochrome c domain-containing protein" evidence="1">
    <location>
        <begin position="22"/>
        <end position="119"/>
    </location>
</feature>
<keyword evidence="1" id="KW-0732">Signal</keyword>
<dbReference type="GO" id="GO:0020037">
    <property type="term" value="F:heme binding"/>
    <property type="evidence" value="ECO:0007669"/>
    <property type="project" value="InterPro"/>
</dbReference>